<gene>
    <name evidence="4" type="ORF">N177_3033</name>
</gene>
<dbReference type="InterPro" id="IPR005656">
    <property type="entry name" value="MmgE_PrpD"/>
</dbReference>
<dbReference type="InterPro" id="IPR045336">
    <property type="entry name" value="MmgE_PrpD_N"/>
</dbReference>
<dbReference type="eggNOG" id="COG2079">
    <property type="taxonomic scope" value="Bacteria"/>
</dbReference>
<dbReference type="Pfam" id="PF19305">
    <property type="entry name" value="MmgE_PrpD_C"/>
    <property type="match status" value="1"/>
</dbReference>
<sequence>MNIQTGAHAAIAANNDGLEGISRRLCEAVGDLRYEDVPDDVLRTVKLFALDTLGVIGGASRAPGLAEITGRLRRWETGGSATSLVDGARLSPPHAAMANGAAAHALDFDDMHDPARIHSFCVVLPTMLAVAEEIGGIDGRRFLLALTVAAETHARLGFTCYNSLGKGWHPTMTLGVLAGAMGAGRLLDLDDDGLLNTLGLASHQACGSAQSMLDGVLAKRLGAGFAARGAVTAAFLAADGVTGPFRPLEGNAGLFKLQERGEVRPGELLTDFGEVWQTRGYSFKPFPCCRCKHTTIALAFALREDGLKPGDVEKVEIWLPQVNYQTVGQPYEASRDSIVHAQFSVGYGFARALLDGVVDLNSYTKPRITDPEVAALAERVVAAPDPDEEPTAMGPSKIRVTLKDGGTIETRGRLVPGSPEAPMGEDAVIAKFGSAMAFGLGPDAAGVEDYAATIMGLEELKDVSVLTSRFPTRRS</sequence>
<dbReference type="RefSeq" id="WP_023433156.1">
    <property type="nucleotide sequence ID" value="NZ_AWXZ01000038.1"/>
</dbReference>
<dbReference type="STRING" id="631454.N177_3033"/>
<dbReference type="InterPro" id="IPR036148">
    <property type="entry name" value="MmgE/PrpD_sf"/>
</dbReference>
<dbReference type="PATRIC" id="fig|631454.5.peg.2997"/>
<name>V4TBN6_9HYPH</name>
<dbReference type="Proteomes" id="UP000017819">
    <property type="component" value="Unassembled WGS sequence"/>
</dbReference>
<dbReference type="Gene3D" id="3.30.1330.120">
    <property type="entry name" value="2-methylcitrate dehydratase PrpD"/>
    <property type="match status" value="1"/>
</dbReference>
<dbReference type="PANTHER" id="PTHR16943">
    <property type="entry name" value="2-METHYLCITRATE DEHYDRATASE-RELATED"/>
    <property type="match status" value="1"/>
</dbReference>
<feature type="domain" description="MmgE/PrpD C-terminal" evidence="3">
    <location>
        <begin position="286"/>
        <end position="442"/>
    </location>
</feature>
<organism evidence="4 5">
    <name type="scientific">Lutibaculum baratangense AMV1</name>
    <dbReference type="NCBI Taxonomy" id="631454"/>
    <lineage>
        <taxon>Bacteria</taxon>
        <taxon>Pseudomonadati</taxon>
        <taxon>Pseudomonadota</taxon>
        <taxon>Alphaproteobacteria</taxon>
        <taxon>Hyphomicrobiales</taxon>
        <taxon>Tepidamorphaceae</taxon>
        <taxon>Lutibaculum</taxon>
    </lineage>
</organism>
<dbReference type="InterPro" id="IPR042183">
    <property type="entry name" value="MmgE/PrpD_sf_1"/>
</dbReference>
<reference evidence="4 5" key="1">
    <citation type="journal article" date="2014" name="Genome Announc.">
        <title>Draft Genome Sequence of Lutibaculum baratangense Strain AMV1T, Isolated from a Mud Volcano in Andamans, India.</title>
        <authorList>
            <person name="Singh A."/>
            <person name="Sreenivas A."/>
            <person name="Sathyanarayana Reddy G."/>
            <person name="Pinnaka A.K."/>
            <person name="Shivaji S."/>
        </authorList>
    </citation>
    <scope>NUCLEOTIDE SEQUENCE [LARGE SCALE GENOMIC DNA]</scope>
    <source>
        <strain evidence="4 5">AMV1</strain>
    </source>
</reference>
<evidence type="ECO:0008006" key="6">
    <source>
        <dbReference type="Google" id="ProtNLM"/>
    </source>
</evidence>
<evidence type="ECO:0000259" key="2">
    <source>
        <dbReference type="Pfam" id="PF03972"/>
    </source>
</evidence>
<keyword evidence="5" id="KW-1185">Reference proteome</keyword>
<dbReference type="PANTHER" id="PTHR16943:SF8">
    <property type="entry name" value="2-METHYLCITRATE DEHYDRATASE"/>
    <property type="match status" value="1"/>
</dbReference>
<accession>V4TBN6</accession>
<dbReference type="SUPFAM" id="SSF103378">
    <property type="entry name" value="2-methylcitrate dehydratase PrpD"/>
    <property type="match status" value="1"/>
</dbReference>
<comment type="caution">
    <text evidence="4">The sequence shown here is derived from an EMBL/GenBank/DDBJ whole genome shotgun (WGS) entry which is preliminary data.</text>
</comment>
<evidence type="ECO:0000259" key="3">
    <source>
        <dbReference type="Pfam" id="PF19305"/>
    </source>
</evidence>
<proteinExistence type="inferred from homology"/>
<dbReference type="Gene3D" id="1.10.4100.10">
    <property type="entry name" value="2-methylcitrate dehydratase PrpD"/>
    <property type="match status" value="1"/>
</dbReference>
<evidence type="ECO:0000256" key="1">
    <source>
        <dbReference type="ARBA" id="ARBA00006174"/>
    </source>
</evidence>
<dbReference type="InterPro" id="IPR045337">
    <property type="entry name" value="MmgE_PrpD_C"/>
</dbReference>
<dbReference type="Pfam" id="PF03972">
    <property type="entry name" value="MmgE_PrpD_N"/>
    <property type="match status" value="1"/>
</dbReference>
<evidence type="ECO:0000313" key="5">
    <source>
        <dbReference type="Proteomes" id="UP000017819"/>
    </source>
</evidence>
<dbReference type="GO" id="GO:0016829">
    <property type="term" value="F:lyase activity"/>
    <property type="evidence" value="ECO:0007669"/>
    <property type="project" value="InterPro"/>
</dbReference>
<dbReference type="InterPro" id="IPR042188">
    <property type="entry name" value="MmgE/PrpD_sf_2"/>
</dbReference>
<protein>
    <recommendedName>
        <fullName evidence="6">MmgE/PrpD family protein</fullName>
    </recommendedName>
</protein>
<dbReference type="EMBL" id="AWXZ01000038">
    <property type="protein sequence ID" value="ESR23803.1"/>
    <property type="molecule type" value="Genomic_DNA"/>
</dbReference>
<dbReference type="AlphaFoldDB" id="V4TBN6"/>
<comment type="similarity">
    <text evidence="1">Belongs to the PrpD family.</text>
</comment>
<feature type="domain" description="MmgE/PrpD N-terminal" evidence="2">
    <location>
        <begin position="23"/>
        <end position="257"/>
    </location>
</feature>
<evidence type="ECO:0000313" key="4">
    <source>
        <dbReference type="EMBL" id="ESR23803.1"/>
    </source>
</evidence>
<dbReference type="OrthoDB" id="5415580at2"/>